<feature type="non-terminal residue" evidence="2">
    <location>
        <position position="1"/>
    </location>
</feature>
<dbReference type="Proteomes" id="UP001634394">
    <property type="component" value="Unassembled WGS sequence"/>
</dbReference>
<evidence type="ECO:0000313" key="2">
    <source>
        <dbReference type="EMBL" id="KAL3889611.1"/>
    </source>
</evidence>
<protein>
    <submittedName>
        <fullName evidence="2">Uncharacterized protein</fullName>
    </submittedName>
</protein>
<name>A0ABD3XTU7_SINWO</name>
<feature type="region of interest" description="Disordered" evidence="1">
    <location>
        <begin position="28"/>
        <end position="55"/>
    </location>
</feature>
<feature type="region of interest" description="Disordered" evidence="1">
    <location>
        <begin position="1"/>
        <end position="20"/>
    </location>
</feature>
<proteinExistence type="predicted"/>
<evidence type="ECO:0000256" key="1">
    <source>
        <dbReference type="SAM" id="MobiDB-lite"/>
    </source>
</evidence>
<keyword evidence="3" id="KW-1185">Reference proteome</keyword>
<sequence length="55" mass="6201">NKAEKKDEKTNPKGKKRELALEEVEELKSKKLRPEADIASLHASSVQKAEEAELK</sequence>
<dbReference type="EMBL" id="JBJQND010000001">
    <property type="protein sequence ID" value="KAL3889611.1"/>
    <property type="molecule type" value="Genomic_DNA"/>
</dbReference>
<feature type="compositionally biased region" description="Basic and acidic residues" evidence="1">
    <location>
        <begin position="1"/>
        <end position="11"/>
    </location>
</feature>
<comment type="caution">
    <text evidence="2">The sequence shown here is derived from an EMBL/GenBank/DDBJ whole genome shotgun (WGS) entry which is preliminary data.</text>
</comment>
<gene>
    <name evidence="2" type="ORF">ACJMK2_001947</name>
</gene>
<accession>A0ABD3XTU7</accession>
<reference evidence="2 3" key="1">
    <citation type="submission" date="2024-11" db="EMBL/GenBank/DDBJ databases">
        <title>Chromosome-level genome assembly of the freshwater bivalve Anodonta woodiana.</title>
        <authorList>
            <person name="Chen X."/>
        </authorList>
    </citation>
    <scope>NUCLEOTIDE SEQUENCE [LARGE SCALE GENOMIC DNA]</scope>
    <source>
        <strain evidence="2">MN2024</strain>
        <tissue evidence="2">Gills</tissue>
    </source>
</reference>
<dbReference type="AlphaFoldDB" id="A0ABD3XTU7"/>
<evidence type="ECO:0000313" key="3">
    <source>
        <dbReference type="Proteomes" id="UP001634394"/>
    </source>
</evidence>
<organism evidence="2 3">
    <name type="scientific">Sinanodonta woodiana</name>
    <name type="common">Chinese pond mussel</name>
    <name type="synonym">Anodonta woodiana</name>
    <dbReference type="NCBI Taxonomy" id="1069815"/>
    <lineage>
        <taxon>Eukaryota</taxon>
        <taxon>Metazoa</taxon>
        <taxon>Spiralia</taxon>
        <taxon>Lophotrochozoa</taxon>
        <taxon>Mollusca</taxon>
        <taxon>Bivalvia</taxon>
        <taxon>Autobranchia</taxon>
        <taxon>Heteroconchia</taxon>
        <taxon>Palaeoheterodonta</taxon>
        <taxon>Unionida</taxon>
        <taxon>Unionoidea</taxon>
        <taxon>Unionidae</taxon>
        <taxon>Unioninae</taxon>
        <taxon>Sinanodonta</taxon>
    </lineage>
</organism>